<proteinExistence type="predicted"/>
<dbReference type="WBParaSite" id="sdigi.contig34.g2420.t1">
    <property type="protein sequence ID" value="sdigi.contig34.g2420.t1"/>
    <property type="gene ID" value="sdigi.contig34.g2420"/>
</dbReference>
<sequence length="92" mass="10292">MIVYYLYDISVTRIRVEWFGSCEVQMMVVIGRSSLNSHAQSAPVDTGERSRYTECSGRVRWRRAEAASVPASTQVVRAHAQQGARSTVRAPC</sequence>
<dbReference type="AlphaFoldDB" id="A0A915PXS9"/>
<keyword evidence="1" id="KW-1185">Reference proteome</keyword>
<organism evidence="1 2">
    <name type="scientific">Setaria digitata</name>
    <dbReference type="NCBI Taxonomy" id="48799"/>
    <lineage>
        <taxon>Eukaryota</taxon>
        <taxon>Metazoa</taxon>
        <taxon>Ecdysozoa</taxon>
        <taxon>Nematoda</taxon>
        <taxon>Chromadorea</taxon>
        <taxon>Rhabditida</taxon>
        <taxon>Spirurina</taxon>
        <taxon>Spiruromorpha</taxon>
        <taxon>Filarioidea</taxon>
        <taxon>Setariidae</taxon>
        <taxon>Setaria</taxon>
    </lineage>
</organism>
<dbReference type="Proteomes" id="UP000887581">
    <property type="component" value="Unplaced"/>
</dbReference>
<name>A0A915PXS9_9BILA</name>
<evidence type="ECO:0000313" key="1">
    <source>
        <dbReference type="Proteomes" id="UP000887581"/>
    </source>
</evidence>
<protein>
    <submittedName>
        <fullName evidence="2">Uncharacterized protein</fullName>
    </submittedName>
</protein>
<reference evidence="2" key="1">
    <citation type="submission" date="2022-11" db="UniProtKB">
        <authorList>
            <consortium name="WormBaseParasite"/>
        </authorList>
    </citation>
    <scope>IDENTIFICATION</scope>
</reference>
<accession>A0A915PXS9</accession>
<evidence type="ECO:0000313" key="2">
    <source>
        <dbReference type="WBParaSite" id="sdigi.contig34.g2420.t1"/>
    </source>
</evidence>